<accession>A0A2P4YFW5</accession>
<dbReference type="AlphaFoldDB" id="A0A2P4YFW5"/>
<sequence length="203" mass="22886">MSELGTDGRTTEVVTDRTSSDDEHHHVDTGLPPIAPVQMTKTALLSESVALTKDGDSKSPKHPVRKPTKMKRPKKVNNPRRNQTKGISQASALKLFQCSCQLLRTQALDYDVRAREMEDRNAKQAKDLDDWEQQIRSLKRELDEYPDEAVALEDEQLTSEASLPPAVAAAEAKLQEELRKRTLQLDEFCRTVPGFVESLDDQF</sequence>
<organism evidence="3 4">
    <name type="scientific">Phytophthora palmivora</name>
    <dbReference type="NCBI Taxonomy" id="4796"/>
    <lineage>
        <taxon>Eukaryota</taxon>
        <taxon>Sar</taxon>
        <taxon>Stramenopiles</taxon>
        <taxon>Oomycota</taxon>
        <taxon>Peronosporomycetes</taxon>
        <taxon>Peronosporales</taxon>
        <taxon>Peronosporaceae</taxon>
        <taxon>Phytophthora</taxon>
    </lineage>
</organism>
<feature type="region of interest" description="Disordered" evidence="2">
    <location>
        <begin position="1"/>
        <end position="86"/>
    </location>
</feature>
<keyword evidence="1" id="KW-0175">Coiled coil</keyword>
<dbReference type="OrthoDB" id="118220at2759"/>
<evidence type="ECO:0000313" key="4">
    <source>
        <dbReference type="Proteomes" id="UP000237271"/>
    </source>
</evidence>
<comment type="caution">
    <text evidence="3">The sequence shown here is derived from an EMBL/GenBank/DDBJ whole genome shotgun (WGS) entry which is preliminary data.</text>
</comment>
<protein>
    <submittedName>
        <fullName evidence="3">Uncharacterized protein</fullName>
    </submittedName>
</protein>
<evidence type="ECO:0000313" key="3">
    <source>
        <dbReference type="EMBL" id="POM76684.1"/>
    </source>
</evidence>
<evidence type="ECO:0000256" key="2">
    <source>
        <dbReference type="SAM" id="MobiDB-lite"/>
    </source>
</evidence>
<feature type="coiled-coil region" evidence="1">
    <location>
        <begin position="114"/>
        <end position="155"/>
    </location>
</feature>
<feature type="compositionally biased region" description="Basic residues" evidence="2">
    <location>
        <begin position="60"/>
        <end position="78"/>
    </location>
</feature>
<name>A0A2P4YFW5_9STRA</name>
<proteinExistence type="predicted"/>
<feature type="compositionally biased region" description="Basic and acidic residues" evidence="2">
    <location>
        <begin position="14"/>
        <end position="28"/>
    </location>
</feature>
<reference evidence="3 4" key="1">
    <citation type="journal article" date="2017" name="Genome Biol. Evol.">
        <title>Phytophthora megakarya and P. palmivora, closely related causal agents of cacao black pod rot, underwent increases in genome sizes and gene numbers by different mechanisms.</title>
        <authorList>
            <person name="Ali S.S."/>
            <person name="Shao J."/>
            <person name="Lary D.J."/>
            <person name="Kronmiller B."/>
            <person name="Shen D."/>
            <person name="Strem M.D."/>
            <person name="Amoako-Attah I."/>
            <person name="Akrofi A.Y."/>
            <person name="Begoude B.A."/>
            <person name="Ten Hoopen G.M."/>
            <person name="Coulibaly K."/>
            <person name="Kebe B.I."/>
            <person name="Melnick R.L."/>
            <person name="Guiltinan M.J."/>
            <person name="Tyler B.M."/>
            <person name="Meinhardt L.W."/>
            <person name="Bailey B.A."/>
        </authorList>
    </citation>
    <scope>NUCLEOTIDE SEQUENCE [LARGE SCALE GENOMIC DNA]</scope>
    <source>
        <strain evidence="4">sbr112.9</strain>
    </source>
</reference>
<dbReference type="EMBL" id="NCKW01003403">
    <property type="protein sequence ID" value="POM76684.1"/>
    <property type="molecule type" value="Genomic_DNA"/>
</dbReference>
<keyword evidence="4" id="KW-1185">Reference proteome</keyword>
<evidence type="ECO:0000256" key="1">
    <source>
        <dbReference type="SAM" id="Coils"/>
    </source>
</evidence>
<gene>
    <name evidence="3" type="ORF">PHPALM_6043</name>
</gene>
<dbReference type="Proteomes" id="UP000237271">
    <property type="component" value="Unassembled WGS sequence"/>
</dbReference>